<gene>
    <name evidence="3" type="ORF">LSINAPIS_LOCUS14219</name>
</gene>
<dbReference type="PANTHER" id="PTHR16275:SF8">
    <property type="entry name" value="COILED-COIL DOMAIN-CONTAINING PROTEIN 40"/>
    <property type="match status" value="1"/>
</dbReference>
<feature type="coiled-coil region" evidence="1">
    <location>
        <begin position="306"/>
        <end position="389"/>
    </location>
</feature>
<protein>
    <recommendedName>
        <fullName evidence="5">Coiled-coil domain-containing protein 39</fullName>
    </recommendedName>
</protein>
<feature type="coiled-coil region" evidence="1">
    <location>
        <begin position="60"/>
        <end position="165"/>
    </location>
</feature>
<reference evidence="3 4" key="1">
    <citation type="submission" date="2017-07" db="EMBL/GenBank/DDBJ databases">
        <authorList>
            <person name="Talla V."/>
            <person name="Backstrom N."/>
        </authorList>
    </citation>
    <scope>NUCLEOTIDE SEQUENCE [LARGE SCALE GENOMIC DNA]</scope>
</reference>
<evidence type="ECO:0000256" key="1">
    <source>
        <dbReference type="SAM" id="Coils"/>
    </source>
</evidence>
<sequence>MSLPDKSCLCTEDTSSESQTSMLVCACPKDEHDLVKHKENCTFYRNERLIFPQKFQQTLKQFLEKENAIAEEEILNLLETWREETESDLTISHRMSDKMRAEKKKLAEEKRELDIMIFGLSNEVWKLESKLELFQKQLEIKNSEMEMVNDKVTAYAAELEDLELDKKRLVSLWNSVLCMTLFGKTIVEAEDAKRLKLEEQTAQLTESIEMTERDMDLIKSENQTMSNILTSSEKEYDRRMEHKMKLENEILVNLQDCLLNDKAVESMANGIKKMREMSRKQEISLMSMENQHAKMMLDIEVHRNRQAKNNELLENIQEKVKEREKEVEGLQEKYDQKSLLQLRKQRELDIIMKKFSALKEMKSPQERRVEELEQQIRVLREKTESMQHEWLRLQGHVRYRFASRRRCGSKQSVSTWMRSEQVWIGACGSCEAGWRYSSGPGRNSTSAMIICRKLTWQSDAESEIIQLQEDIETMEKDKINLTQELDRVQREALIWQRKVRREQLRKTSEKLAEDLALYVTRRDTAMDKARAVAAVEKVHGNSGHISQSSYHHKLRLVKSDVARVTKDLADAKQRLQELEKEQSRLQRELADTGALNSQLEERVATLMKESRDAEKQKQWLLERVIRQQRLGTELATAIKRQSVKVRRPKATVLKEYEQAQKLNDRLKYIVQSLANEYPYMNDKFETVLNTLNIFSPTTSPRLVEDCGCSDIKEEQEDAEEENSNVAEKECEC</sequence>
<dbReference type="GO" id="GO:0005737">
    <property type="term" value="C:cytoplasm"/>
    <property type="evidence" value="ECO:0007669"/>
    <property type="project" value="TreeGrafter"/>
</dbReference>
<dbReference type="GO" id="GO:0035082">
    <property type="term" value="P:axoneme assembly"/>
    <property type="evidence" value="ECO:0007669"/>
    <property type="project" value="InterPro"/>
</dbReference>
<keyword evidence="1" id="KW-0175">Coiled coil</keyword>
<feature type="region of interest" description="Disordered" evidence="2">
    <location>
        <begin position="713"/>
        <end position="732"/>
    </location>
</feature>
<dbReference type="Proteomes" id="UP000324832">
    <property type="component" value="Unassembled WGS sequence"/>
</dbReference>
<dbReference type="EMBL" id="FZQP02006870">
    <property type="protein sequence ID" value="VVD04472.1"/>
    <property type="molecule type" value="Genomic_DNA"/>
</dbReference>
<evidence type="ECO:0000256" key="2">
    <source>
        <dbReference type="SAM" id="MobiDB-lite"/>
    </source>
</evidence>
<evidence type="ECO:0000313" key="3">
    <source>
        <dbReference type="EMBL" id="VVD04472.1"/>
    </source>
</evidence>
<evidence type="ECO:0008006" key="5">
    <source>
        <dbReference type="Google" id="ProtNLM"/>
    </source>
</evidence>
<organism evidence="3 4">
    <name type="scientific">Leptidea sinapis</name>
    <dbReference type="NCBI Taxonomy" id="189913"/>
    <lineage>
        <taxon>Eukaryota</taxon>
        <taxon>Metazoa</taxon>
        <taxon>Ecdysozoa</taxon>
        <taxon>Arthropoda</taxon>
        <taxon>Hexapoda</taxon>
        <taxon>Insecta</taxon>
        <taxon>Pterygota</taxon>
        <taxon>Neoptera</taxon>
        <taxon>Endopterygota</taxon>
        <taxon>Lepidoptera</taxon>
        <taxon>Glossata</taxon>
        <taxon>Ditrysia</taxon>
        <taxon>Papilionoidea</taxon>
        <taxon>Pieridae</taxon>
        <taxon>Dismorphiinae</taxon>
        <taxon>Leptidea</taxon>
    </lineage>
</organism>
<evidence type="ECO:0000313" key="4">
    <source>
        <dbReference type="Proteomes" id="UP000324832"/>
    </source>
</evidence>
<dbReference type="AlphaFoldDB" id="A0A5E4R4P5"/>
<feature type="compositionally biased region" description="Acidic residues" evidence="2">
    <location>
        <begin position="713"/>
        <end position="722"/>
    </location>
</feature>
<feature type="coiled-coil region" evidence="1">
    <location>
        <begin position="554"/>
        <end position="616"/>
    </location>
</feature>
<dbReference type="PANTHER" id="PTHR16275">
    <property type="entry name" value="COILED-COIL DOMAIN-CONTAINING PROTEIN 40"/>
    <property type="match status" value="1"/>
</dbReference>
<proteinExistence type="predicted"/>
<name>A0A5E4R4P5_9NEOP</name>
<feature type="coiled-coil region" evidence="1">
    <location>
        <begin position="457"/>
        <end position="498"/>
    </location>
</feature>
<keyword evidence="4" id="KW-1185">Reference proteome</keyword>
<dbReference type="InterPro" id="IPR037386">
    <property type="entry name" value="CCDC40"/>
</dbReference>
<accession>A0A5E4R4P5</accession>